<dbReference type="PANTHER" id="PTHR34039">
    <property type="entry name" value="UPF0102 PROTEIN YRAN"/>
    <property type="match status" value="1"/>
</dbReference>
<dbReference type="HAMAP" id="MF_00048">
    <property type="entry name" value="UPF0102"/>
    <property type="match status" value="1"/>
</dbReference>
<dbReference type="PANTHER" id="PTHR34039:SF1">
    <property type="entry name" value="UPF0102 PROTEIN YRAN"/>
    <property type="match status" value="1"/>
</dbReference>
<dbReference type="SUPFAM" id="SSF52980">
    <property type="entry name" value="Restriction endonuclease-like"/>
    <property type="match status" value="1"/>
</dbReference>
<evidence type="ECO:0000313" key="3">
    <source>
        <dbReference type="EMBL" id="MFD1185665.1"/>
    </source>
</evidence>
<dbReference type="InterPro" id="IPR011335">
    <property type="entry name" value="Restrct_endonuc-II-like"/>
</dbReference>
<dbReference type="RefSeq" id="WP_377523654.1">
    <property type="nucleotide sequence ID" value="NZ_JBHTLD010000031.1"/>
</dbReference>
<evidence type="ECO:0000256" key="2">
    <source>
        <dbReference type="HAMAP-Rule" id="MF_00048"/>
    </source>
</evidence>
<dbReference type="NCBIfam" id="NF009150">
    <property type="entry name" value="PRK12497.1-3"/>
    <property type="match status" value="1"/>
</dbReference>
<comment type="caution">
    <text evidence="3">The sequence shown here is derived from an EMBL/GenBank/DDBJ whole genome shotgun (WGS) entry which is preliminary data.</text>
</comment>
<dbReference type="CDD" id="cd20736">
    <property type="entry name" value="PoNe_Nuclease"/>
    <property type="match status" value="1"/>
</dbReference>
<dbReference type="Gene3D" id="3.40.1350.10">
    <property type="match status" value="1"/>
</dbReference>
<organism evidence="3 4">
    <name type="scientific">Pontibacter rugosus</name>
    <dbReference type="NCBI Taxonomy" id="1745966"/>
    <lineage>
        <taxon>Bacteria</taxon>
        <taxon>Pseudomonadati</taxon>
        <taxon>Bacteroidota</taxon>
        <taxon>Cytophagia</taxon>
        <taxon>Cytophagales</taxon>
        <taxon>Hymenobacteraceae</taxon>
        <taxon>Pontibacter</taxon>
    </lineage>
</organism>
<dbReference type="Pfam" id="PF02021">
    <property type="entry name" value="UPF0102"/>
    <property type="match status" value="1"/>
</dbReference>
<evidence type="ECO:0000256" key="1">
    <source>
        <dbReference type="ARBA" id="ARBA00006738"/>
    </source>
</evidence>
<dbReference type="NCBIfam" id="TIGR00252">
    <property type="entry name" value="YraN family protein"/>
    <property type="match status" value="1"/>
</dbReference>
<sequence>MGSQTNAHLRTGQSGENLAAAYLQQQGYTVLHQNYRYKRAEVDIIVQKNDLLVFVEVKTRTSDRYGYPEEAVNSRKEELLLSAADAFILEQGWQHEARFDIISVTLTAPPTIHHIKDAFH</sequence>
<dbReference type="Proteomes" id="UP001597094">
    <property type="component" value="Unassembled WGS sequence"/>
</dbReference>
<reference evidence="4" key="1">
    <citation type="journal article" date="2019" name="Int. J. Syst. Evol. Microbiol.">
        <title>The Global Catalogue of Microorganisms (GCM) 10K type strain sequencing project: providing services to taxonomists for standard genome sequencing and annotation.</title>
        <authorList>
            <consortium name="The Broad Institute Genomics Platform"/>
            <consortium name="The Broad Institute Genome Sequencing Center for Infectious Disease"/>
            <person name="Wu L."/>
            <person name="Ma J."/>
        </authorList>
    </citation>
    <scope>NUCLEOTIDE SEQUENCE [LARGE SCALE GENOMIC DNA]</scope>
    <source>
        <strain evidence="4">JCM 31319</strain>
    </source>
</reference>
<gene>
    <name evidence="3" type="ORF">ACFQ2O_05545</name>
</gene>
<evidence type="ECO:0000313" key="4">
    <source>
        <dbReference type="Proteomes" id="UP001597094"/>
    </source>
</evidence>
<protein>
    <recommendedName>
        <fullName evidence="2">UPF0102 protein ACFQ2O_05545</fullName>
    </recommendedName>
</protein>
<dbReference type="EMBL" id="JBHTLD010000031">
    <property type="protein sequence ID" value="MFD1185665.1"/>
    <property type="molecule type" value="Genomic_DNA"/>
</dbReference>
<dbReference type="InterPro" id="IPR011856">
    <property type="entry name" value="tRNA_endonuc-like_dom_sf"/>
</dbReference>
<accession>A0ABW3SMT0</accession>
<keyword evidence="4" id="KW-1185">Reference proteome</keyword>
<name>A0ABW3SMT0_9BACT</name>
<comment type="similarity">
    <text evidence="1 2">Belongs to the UPF0102 family.</text>
</comment>
<dbReference type="InterPro" id="IPR003509">
    <property type="entry name" value="UPF0102_YraN-like"/>
</dbReference>
<proteinExistence type="inferred from homology"/>
<dbReference type="NCBIfam" id="NF009154">
    <property type="entry name" value="PRK12497.3-3"/>
    <property type="match status" value="1"/>
</dbReference>